<protein>
    <recommendedName>
        <fullName evidence="5">Mitochondrial integral membrane protein</fullName>
    </recommendedName>
</protein>
<dbReference type="RefSeq" id="XP_016643996.1">
    <property type="nucleotide sequence ID" value="XM_016785990.1"/>
</dbReference>
<dbReference type="OrthoDB" id="164921at2759"/>
<keyword evidence="2" id="KW-0812">Transmembrane</keyword>
<evidence type="ECO:0000256" key="2">
    <source>
        <dbReference type="SAM" id="Phobius"/>
    </source>
</evidence>
<dbReference type="Proteomes" id="UP000028545">
    <property type="component" value="Unassembled WGS sequence"/>
</dbReference>
<feature type="region of interest" description="Disordered" evidence="1">
    <location>
        <begin position="1"/>
        <end position="30"/>
    </location>
</feature>
<organism evidence="3 4">
    <name type="scientific">Pseudallescheria apiosperma</name>
    <name type="common">Scedosporium apiospermum</name>
    <dbReference type="NCBI Taxonomy" id="563466"/>
    <lineage>
        <taxon>Eukaryota</taxon>
        <taxon>Fungi</taxon>
        <taxon>Dikarya</taxon>
        <taxon>Ascomycota</taxon>
        <taxon>Pezizomycotina</taxon>
        <taxon>Sordariomycetes</taxon>
        <taxon>Hypocreomycetidae</taxon>
        <taxon>Microascales</taxon>
        <taxon>Microascaceae</taxon>
        <taxon>Scedosporium</taxon>
    </lineage>
</organism>
<proteinExistence type="predicted"/>
<evidence type="ECO:0000256" key="1">
    <source>
        <dbReference type="SAM" id="MobiDB-lite"/>
    </source>
</evidence>
<keyword evidence="4" id="KW-1185">Reference proteome</keyword>
<name>A0A084GA35_PSEDA</name>
<keyword evidence="2" id="KW-1133">Transmembrane helix</keyword>
<gene>
    <name evidence="3" type="ORF">SAPIO_CDS3128</name>
</gene>
<dbReference type="AlphaFoldDB" id="A0A084GA35"/>
<dbReference type="KEGG" id="sapo:SAPIO_CDS3128"/>
<keyword evidence="2" id="KW-0472">Membrane</keyword>
<dbReference type="Pfam" id="PF10329">
    <property type="entry name" value="DUF2417"/>
    <property type="match status" value="1"/>
</dbReference>
<dbReference type="InterPro" id="IPR019431">
    <property type="entry name" value="DUF2417"/>
</dbReference>
<feature type="compositionally biased region" description="Basic and acidic residues" evidence="1">
    <location>
        <begin position="9"/>
        <end position="30"/>
    </location>
</feature>
<feature type="transmembrane region" description="Helical" evidence="2">
    <location>
        <begin position="203"/>
        <end position="226"/>
    </location>
</feature>
<sequence length="522" mass="58008">MPTLWGNPRDSDQSDRRSEDGGSTNERTRLLGNHREATPALLTPDDPAVSPYNLWTVRMFRHITVILTLITAVWWIILLISTFITPPGFHMRGSGFFAFSNTTVALLVLILDLAFFRTPSQSARILCACMALALLVNTILTLAVQMVRYEEGWVGVTSISWVLLISLWVLAADRTVEWGKAEEEERLTGRPETRRSLGEWSKVLTSTVGLFALCLAVILMTLTLILRSLDAGVAPPGNLYWVDGGHYRMHVYCSPNVPDSPGRDRQLPTVLFEGGEYAVEHGLADLAHNAVRNGSISRYCYVDRPGYAWSDTAPSPLSAGMEAVIMSEALAQAGERGPWVVASAGVGSYYSRIFASQHGAEVKGLLLIDPLHDVDLDRLGSPKRGILLWLWGIISPLGLDTLPGAIFRGRKSADRIWGVSSKHNPRHIFARLQESLVASSLTKREVLSSRNIMKNDTALTVITSGLEVRRHVAWEGKQRDLTKLTSNLKHWDVVDDAPHEVWRTFEGREMIEKRLSSLVRGR</sequence>
<evidence type="ECO:0000313" key="3">
    <source>
        <dbReference type="EMBL" id="KEZ44197.1"/>
    </source>
</evidence>
<evidence type="ECO:0000313" key="4">
    <source>
        <dbReference type="Proteomes" id="UP000028545"/>
    </source>
</evidence>
<comment type="caution">
    <text evidence="3">The sequence shown here is derived from an EMBL/GenBank/DDBJ whole genome shotgun (WGS) entry which is preliminary data.</text>
</comment>
<dbReference type="HOGENOM" id="CLU_028296_1_0_1"/>
<dbReference type="EMBL" id="JOWA01000088">
    <property type="protein sequence ID" value="KEZ44197.1"/>
    <property type="molecule type" value="Genomic_DNA"/>
</dbReference>
<feature type="transmembrane region" description="Helical" evidence="2">
    <location>
        <begin position="123"/>
        <end position="147"/>
    </location>
</feature>
<dbReference type="SUPFAM" id="SSF53474">
    <property type="entry name" value="alpha/beta-Hydrolases"/>
    <property type="match status" value="1"/>
</dbReference>
<feature type="transmembrane region" description="Helical" evidence="2">
    <location>
        <begin position="153"/>
        <end position="171"/>
    </location>
</feature>
<dbReference type="OMA" id="ISRYCYW"/>
<dbReference type="Gene3D" id="3.40.50.1820">
    <property type="entry name" value="alpha/beta hydrolase"/>
    <property type="match status" value="1"/>
</dbReference>
<reference evidence="3 4" key="1">
    <citation type="journal article" date="2014" name="Genome Announc.">
        <title>Draft genome sequence of the pathogenic fungus Scedosporium apiospermum.</title>
        <authorList>
            <person name="Vandeputte P."/>
            <person name="Ghamrawi S."/>
            <person name="Rechenmann M."/>
            <person name="Iltis A."/>
            <person name="Giraud S."/>
            <person name="Fleury M."/>
            <person name="Thornton C."/>
            <person name="Delhaes L."/>
            <person name="Meyer W."/>
            <person name="Papon N."/>
            <person name="Bouchara J.P."/>
        </authorList>
    </citation>
    <scope>NUCLEOTIDE SEQUENCE [LARGE SCALE GENOMIC DNA]</scope>
    <source>
        <strain evidence="3 4">IHEM 14462</strain>
    </source>
</reference>
<dbReference type="InterPro" id="IPR029058">
    <property type="entry name" value="AB_hydrolase_fold"/>
</dbReference>
<dbReference type="VEuPathDB" id="FungiDB:SAPIO_CDS3128"/>
<dbReference type="GeneID" id="27722200"/>
<evidence type="ECO:0008006" key="5">
    <source>
        <dbReference type="Google" id="ProtNLM"/>
    </source>
</evidence>
<feature type="transmembrane region" description="Helical" evidence="2">
    <location>
        <begin position="63"/>
        <end position="84"/>
    </location>
</feature>
<feature type="transmembrane region" description="Helical" evidence="2">
    <location>
        <begin position="96"/>
        <end position="116"/>
    </location>
</feature>
<accession>A0A084GA35</accession>